<evidence type="ECO:0000256" key="1">
    <source>
        <dbReference type="ARBA" id="ARBA00022741"/>
    </source>
</evidence>
<feature type="region of interest" description="Disordered" evidence="4">
    <location>
        <begin position="1"/>
        <end position="59"/>
    </location>
</feature>
<evidence type="ECO:0000256" key="4">
    <source>
        <dbReference type="SAM" id="MobiDB-lite"/>
    </source>
</evidence>
<name>A0ABR1JSC9_9AGAR</name>
<organism evidence="7 8">
    <name type="scientific">Marasmiellus scandens</name>
    <dbReference type="NCBI Taxonomy" id="2682957"/>
    <lineage>
        <taxon>Eukaryota</taxon>
        <taxon>Fungi</taxon>
        <taxon>Dikarya</taxon>
        <taxon>Basidiomycota</taxon>
        <taxon>Agaricomycotina</taxon>
        <taxon>Agaricomycetes</taxon>
        <taxon>Agaricomycetidae</taxon>
        <taxon>Agaricales</taxon>
        <taxon>Marasmiineae</taxon>
        <taxon>Omphalotaceae</taxon>
        <taxon>Marasmiellus</taxon>
    </lineage>
</organism>
<feature type="compositionally biased region" description="Acidic residues" evidence="4">
    <location>
        <begin position="118"/>
        <end position="128"/>
    </location>
</feature>
<comment type="caution">
    <text evidence="7">The sequence shown here is derived from an EMBL/GenBank/DDBJ whole genome shotgun (WGS) entry which is preliminary data.</text>
</comment>
<evidence type="ECO:0000256" key="2">
    <source>
        <dbReference type="ARBA" id="ARBA00022801"/>
    </source>
</evidence>
<feature type="compositionally biased region" description="Polar residues" evidence="4">
    <location>
        <begin position="1"/>
        <end position="10"/>
    </location>
</feature>
<accession>A0ABR1JSC9</accession>
<dbReference type="PROSITE" id="PS51194">
    <property type="entry name" value="HELICASE_CTER"/>
    <property type="match status" value="1"/>
</dbReference>
<dbReference type="PANTHER" id="PTHR10799">
    <property type="entry name" value="SNF2/RAD54 HELICASE FAMILY"/>
    <property type="match status" value="1"/>
</dbReference>
<feature type="domain" description="Helicase ATP-binding" evidence="5">
    <location>
        <begin position="173"/>
        <end position="392"/>
    </location>
</feature>
<keyword evidence="1" id="KW-0547">Nucleotide-binding</keyword>
<proteinExistence type="predicted"/>
<sequence length="847" mass="94691">MYSVASSASPSVFDVSEEPPTSTAASSPPPADFEVEDEEEDQKAFFTKSSLAAEDSESRYKRLEYVLDKSALYAKILEQAMDEQRTARRIMTGSTSKKTGRRAGATGKGKKRTRAVVESDEEEEEEESGASKRRKTEGDGEGGVTDGPMFMQSPLVTGAQLKDYQLEGVQWMSLLHNNGIAGILADEMGLGKTLQTIAFTAYLRDLNFSKPILVVCPLSVLHNWIEEYRKFAPTIPVCMYHGTPEERAELRRTTLRPREVVDKKATPRGKSQRGRGKGRGRGRGRASTGKMTKTEEGVDGEESEDEEAIVFAKKFPIVVTTYEMIIKDRAHLAKYEWGYIVVDEGHRLKNLDCKLMQEIKKYPTASRMILTGTPLHNNLSELWALLNFILPDIFSDLDSFQEWFNLPTMQSNLDNSQMTRVIDTIHGILKPFLLRRLKVDVESSLPPKKEYVLYAPLSISQREAYDEVLNGSLRQYLLHGASSSGRKTPADEVKSEVVEDGPMKLRSKGGTKNDPDLFQLGEAHRQKIARQKVNNMKLQNTVMQLRKVCSHPFLFDWPIDPNTHQKILNDDLVAASGKMMVLDRLLTELFKRKHKVLLFSQFTTMLDIIEDWAVELRGWNICRIDGSTGPLERREEMNRFQNGGDSPKAPQLFLLSTRAGGLGINLVAADTVIFYDQDWNPQMDAQAQDRAHRIGQTKPVLIFRLVSAHTIETKIMQKASEKRQLEALVIAKGKFKAPTRANGSKSQTMAEMAADLLKLEAEQIDVVPNTSEGKANVLSDRDLEMLLDRSPEVFADRGKGWTSSGDAAEVLPDGGKKAAFAVFEAPKDEGNDALARMLGEESDCGED</sequence>
<dbReference type="PROSITE" id="PS51192">
    <property type="entry name" value="HELICASE_ATP_BIND_1"/>
    <property type="match status" value="1"/>
</dbReference>
<evidence type="ECO:0000259" key="6">
    <source>
        <dbReference type="PROSITE" id="PS51194"/>
    </source>
</evidence>
<reference evidence="7 8" key="1">
    <citation type="submission" date="2024-01" db="EMBL/GenBank/DDBJ databases">
        <title>A draft genome for the cacao thread blight pathogen Marasmiellus scandens.</title>
        <authorList>
            <person name="Baruah I.K."/>
            <person name="Leung J."/>
            <person name="Bukari Y."/>
            <person name="Amoako-Attah I."/>
            <person name="Meinhardt L.W."/>
            <person name="Bailey B.A."/>
            <person name="Cohen S.P."/>
        </authorList>
    </citation>
    <scope>NUCLEOTIDE SEQUENCE [LARGE SCALE GENOMIC DNA]</scope>
    <source>
        <strain evidence="7 8">GH-19</strain>
    </source>
</reference>
<feature type="domain" description="Helicase C-terminal" evidence="6">
    <location>
        <begin position="581"/>
        <end position="736"/>
    </location>
</feature>
<evidence type="ECO:0000256" key="3">
    <source>
        <dbReference type="ARBA" id="ARBA00022840"/>
    </source>
</evidence>
<dbReference type="Pfam" id="PF00271">
    <property type="entry name" value="Helicase_C"/>
    <property type="match status" value="1"/>
</dbReference>
<feature type="region of interest" description="Disordered" evidence="4">
    <location>
        <begin position="87"/>
        <end position="149"/>
    </location>
</feature>
<dbReference type="EMBL" id="JBANRG010000005">
    <property type="protein sequence ID" value="KAK7466450.1"/>
    <property type="molecule type" value="Genomic_DNA"/>
</dbReference>
<dbReference type="CDD" id="cd18793">
    <property type="entry name" value="SF2_C_SNF"/>
    <property type="match status" value="1"/>
</dbReference>
<gene>
    <name evidence="7" type="primary">IRC5</name>
    <name evidence="7" type="ORF">VKT23_005172</name>
</gene>
<dbReference type="InterPro" id="IPR027417">
    <property type="entry name" value="P-loop_NTPase"/>
</dbReference>
<dbReference type="InterPro" id="IPR014001">
    <property type="entry name" value="Helicase_ATP-bd"/>
</dbReference>
<feature type="compositionally biased region" description="Basic and acidic residues" evidence="4">
    <location>
        <begin position="248"/>
        <end position="265"/>
    </location>
</feature>
<keyword evidence="8" id="KW-1185">Reference proteome</keyword>
<dbReference type="InterPro" id="IPR000330">
    <property type="entry name" value="SNF2_N"/>
</dbReference>
<dbReference type="Proteomes" id="UP001498398">
    <property type="component" value="Unassembled WGS sequence"/>
</dbReference>
<dbReference type="SMART" id="SM00487">
    <property type="entry name" value="DEXDc"/>
    <property type="match status" value="1"/>
</dbReference>
<evidence type="ECO:0000259" key="5">
    <source>
        <dbReference type="PROSITE" id="PS51192"/>
    </source>
</evidence>
<keyword evidence="3" id="KW-0067">ATP-binding</keyword>
<dbReference type="InterPro" id="IPR049730">
    <property type="entry name" value="SNF2/RAD54-like_C"/>
</dbReference>
<dbReference type="SMART" id="SM00490">
    <property type="entry name" value="HELICc"/>
    <property type="match status" value="1"/>
</dbReference>
<dbReference type="Pfam" id="PF00176">
    <property type="entry name" value="SNF2-rel_dom"/>
    <property type="match status" value="1"/>
</dbReference>
<dbReference type="Gene3D" id="3.40.50.300">
    <property type="entry name" value="P-loop containing nucleotide triphosphate hydrolases"/>
    <property type="match status" value="1"/>
</dbReference>
<feature type="region of interest" description="Disordered" evidence="4">
    <location>
        <begin position="248"/>
        <end position="303"/>
    </location>
</feature>
<evidence type="ECO:0000313" key="8">
    <source>
        <dbReference type="Proteomes" id="UP001498398"/>
    </source>
</evidence>
<dbReference type="SUPFAM" id="SSF52540">
    <property type="entry name" value="P-loop containing nucleoside triphosphate hydrolases"/>
    <property type="match status" value="2"/>
</dbReference>
<dbReference type="InterPro" id="IPR038718">
    <property type="entry name" value="SNF2-like_sf"/>
</dbReference>
<protein>
    <submittedName>
        <fullName evidence="7">ATPase</fullName>
    </submittedName>
</protein>
<dbReference type="Gene3D" id="3.40.50.10810">
    <property type="entry name" value="Tandem AAA-ATPase domain"/>
    <property type="match status" value="2"/>
</dbReference>
<keyword evidence="2" id="KW-0378">Hydrolase</keyword>
<dbReference type="InterPro" id="IPR001650">
    <property type="entry name" value="Helicase_C-like"/>
</dbReference>
<feature type="compositionally biased region" description="Basic residues" evidence="4">
    <location>
        <begin position="266"/>
        <end position="284"/>
    </location>
</feature>
<evidence type="ECO:0000313" key="7">
    <source>
        <dbReference type="EMBL" id="KAK7466450.1"/>
    </source>
</evidence>